<evidence type="ECO:0000256" key="6">
    <source>
        <dbReference type="ARBA" id="ARBA00022679"/>
    </source>
</evidence>
<dbReference type="Gene3D" id="3.90.550.50">
    <property type="match status" value="4"/>
</dbReference>
<evidence type="ECO:0000256" key="5">
    <source>
        <dbReference type="ARBA" id="ARBA00022676"/>
    </source>
</evidence>
<dbReference type="OMA" id="CHIDREW"/>
<dbReference type="EnsemblPlants" id="ORUFI02G36630.1">
    <property type="protein sequence ID" value="ORUFI02G36630.1"/>
    <property type="gene ID" value="ORUFI02G36630"/>
</dbReference>
<proteinExistence type="inferred from homology"/>
<dbReference type="Proteomes" id="UP000008022">
    <property type="component" value="Unassembled WGS sequence"/>
</dbReference>
<keyword evidence="9 13" id="KW-1133">Transmembrane helix</keyword>
<evidence type="ECO:0000256" key="11">
    <source>
        <dbReference type="ARBA" id="ARBA00023136"/>
    </source>
</evidence>
<keyword evidence="12" id="KW-0464">Manganese</keyword>
<keyword evidence="15" id="KW-1185">Reference proteome</keyword>
<dbReference type="HOGENOM" id="CLU_006766_0_0_1"/>
<feature type="transmembrane region" description="Helical" evidence="13">
    <location>
        <begin position="682"/>
        <end position="701"/>
    </location>
</feature>
<evidence type="ECO:0000256" key="1">
    <source>
        <dbReference type="ARBA" id="ARBA00001936"/>
    </source>
</evidence>
<dbReference type="GO" id="GO:0000139">
    <property type="term" value="C:Golgi membrane"/>
    <property type="evidence" value="ECO:0007669"/>
    <property type="project" value="UniProtKB-SubCell"/>
</dbReference>
<dbReference type="eggNOG" id="KOG2287">
    <property type="taxonomic scope" value="Eukaryota"/>
</dbReference>
<reference evidence="14" key="2">
    <citation type="submission" date="2015-06" db="UniProtKB">
        <authorList>
            <consortium name="EnsemblPlants"/>
        </authorList>
    </citation>
    <scope>IDENTIFICATION</scope>
</reference>
<feature type="transmembrane region" description="Helical" evidence="13">
    <location>
        <begin position="383"/>
        <end position="402"/>
    </location>
</feature>
<sequence>MAANFSACLVPVAVLALFYLVIFPNDLSQLKSALAPCDAASKSVAAAAAADDDVDFRMFFGILTRPDFYERRALLRMAYALQPPPRRAAIDVRFVMCSLDKEEDAVLVALEIITHGDILVLNCTENMNDGKTYDYFSALPRLFPAGAEPRYDFAGKIDDDTYYRLGALADTLRRKPRRDMYHGFLNPCHIDPAWQYMSGMGYIVSWDVAEWIAASPELRGREIGYEDDVFGRWLRGAGKGKNRFGEEPRMYDYLDREMYGADVNCFRHELIADTVAVHKLKDRLKWARTLRFFNATDGLKPSKMYHNLIDSFARRVMEKIKTKLRIGKIRRKSATRKTIKRDHTAAHHRLIADYFSEDPLYLESMFCTRFLMGRPIFLRIKSFSLLFFLPFLLLAIIYFVIFPNEFRLQSSLAACGDSAPATAADAVAKAAPDIRVLLGVLTRADKYERRALVRLAYALQPAPARAVVHVRFVVCNLTAEEDAALVGLEIAAYGDIIVLDCTENMDNGKTYTYFSAVPRLFAGEPYDYVGKTDDDTYYRLGALADALRDKPRRDAYYGFLTPCHADPRTQYMSGMGYVVSWDVAAWVAATPELQNDLKGPEDKLFGRWLRWGGRGRNVFGAEPRMYDYLDGGMRHGPTCFRHLLQADTVAVHKLKDNLKWARTLNFFNATEGHKASPLFHRLSFSLFLLPFLLLAFVYSLFFPGDFSILPSLAARCSNSVAATPANATGPAVDLRVLLGVVTRAEMYERRALLRLAYALQPAPARAVVDVRFFVCSLAREEDAVLVSLEIIAHGDVVVLNCTENMDDGKTHSYFSSLPALFADAPYDYVGKIDDDSYYRLASLADTLRDKPRRDLYHGFPAPCHADPRSQFMSGMGYIVSWDVAAWVAATEALRGDVKGPEDEVFGRWLRRGGKGRNRYGEETRMYDYLDGGMREGVNCFRHALVADTVVVHKLKDRLKWARTLKFFNATQGLKPSKLYHLHLKPAKAPAIRLRLSIISLAPPNCTHLQFNSQQSLDHKESFLNRSSNDDEDDDDCVELELLPAMPPAKSSKHGFPKLSASSKALVLLPLLLLGFIYLFVYPKEFELQALMMSSCGPTTAAGAYTAAPRRLAGEPPASRKPDFRLLIGVLTRADNYERRHLLRMVYGLQLAAGDLTAHVDVRFVFCRLYKDDQRVLVPLEILRHGDIIVLDECEENLNGGKTYAFFSAAARLYADDPYDYVMKADDDIFLRLPRLLASLGAMPREDAYYGATIPCGSMDPFREYMSGMAYALSWDVVEWVATSDVPRNRTVGPEDRMTGQWLRLGGRGKNRFNAKPAMYDYPLPAPVDKCSHEFIPDTIAVHRLKDNPRWAETLKYFNFTKGLEPSKFYKIN</sequence>
<dbReference type="PANTHER" id="PTHR11214">
    <property type="entry name" value="BETA-1,3-N-ACETYLGLUCOSAMINYLTRANSFERASE"/>
    <property type="match status" value="1"/>
</dbReference>
<dbReference type="Pfam" id="PF01762">
    <property type="entry name" value="Galactosyl_T"/>
    <property type="match status" value="2"/>
</dbReference>
<evidence type="ECO:0000256" key="4">
    <source>
        <dbReference type="ARBA" id="ARBA00008661"/>
    </source>
</evidence>
<dbReference type="FunFam" id="3.90.550.50:FF:000027">
    <property type="entry name" value="Hexosyltransferase"/>
    <property type="match status" value="1"/>
</dbReference>
<dbReference type="InterPro" id="IPR002659">
    <property type="entry name" value="Glyco_trans_31"/>
</dbReference>
<evidence type="ECO:0000256" key="2">
    <source>
        <dbReference type="ARBA" id="ARBA00004323"/>
    </source>
</evidence>
<evidence type="ECO:0008006" key="16">
    <source>
        <dbReference type="Google" id="ProtNLM"/>
    </source>
</evidence>
<evidence type="ECO:0000313" key="14">
    <source>
        <dbReference type="EnsemblPlants" id="ORUFI02G36630.1"/>
    </source>
</evidence>
<accession>A0A0E0NLV6</accession>
<dbReference type="UniPathway" id="UPA00378"/>
<evidence type="ECO:0000313" key="15">
    <source>
        <dbReference type="Proteomes" id="UP000008022"/>
    </source>
</evidence>
<dbReference type="FunFam" id="3.90.550.50:FF:000043">
    <property type="entry name" value="Hexosyltransferase"/>
    <property type="match status" value="2"/>
</dbReference>
<reference evidence="15" key="1">
    <citation type="submission" date="2013-06" db="EMBL/GenBank/DDBJ databases">
        <authorList>
            <person name="Zhao Q."/>
        </authorList>
    </citation>
    <scope>NUCLEOTIDE SEQUENCE</scope>
    <source>
        <strain evidence="15">cv. W1943</strain>
    </source>
</reference>
<keyword evidence="6" id="KW-0808">Transferase</keyword>
<evidence type="ECO:0000256" key="9">
    <source>
        <dbReference type="ARBA" id="ARBA00022989"/>
    </source>
</evidence>
<protein>
    <recommendedName>
        <fullName evidence="16">Hexosyltransferase</fullName>
    </recommendedName>
</protein>
<comment type="similarity">
    <text evidence="4">Belongs to the glycosyltransferase 31 family.</text>
</comment>
<name>A0A0E0NLV6_ORYRU</name>
<keyword evidence="11 13" id="KW-0472">Membrane</keyword>
<comment type="subcellular location">
    <subcellularLocation>
        <location evidence="2">Golgi apparatus membrane</location>
        <topology evidence="2">Single-pass type II membrane protein</topology>
    </subcellularLocation>
</comment>
<dbReference type="Gramene" id="ORUFI02G36630.1">
    <property type="protein sequence ID" value="ORUFI02G36630.1"/>
    <property type="gene ID" value="ORUFI02G36630"/>
</dbReference>
<comment type="pathway">
    <text evidence="3">Protein modification; protein glycosylation.</text>
</comment>
<evidence type="ECO:0000256" key="7">
    <source>
        <dbReference type="ARBA" id="ARBA00022692"/>
    </source>
</evidence>
<keyword evidence="8" id="KW-0735">Signal-anchor</keyword>
<evidence type="ECO:0000256" key="10">
    <source>
        <dbReference type="ARBA" id="ARBA00023034"/>
    </source>
</evidence>
<dbReference type="GO" id="GO:0016758">
    <property type="term" value="F:hexosyltransferase activity"/>
    <property type="evidence" value="ECO:0007669"/>
    <property type="project" value="InterPro"/>
</dbReference>
<comment type="cofactor">
    <cofactor evidence="1">
        <name>Mn(2+)</name>
        <dbReference type="ChEBI" id="CHEBI:29035"/>
    </cofactor>
</comment>
<evidence type="ECO:0000256" key="12">
    <source>
        <dbReference type="ARBA" id="ARBA00023211"/>
    </source>
</evidence>
<organism evidence="14 15">
    <name type="scientific">Oryza rufipogon</name>
    <name type="common">Brownbeard rice</name>
    <name type="synonym">Asian wild rice</name>
    <dbReference type="NCBI Taxonomy" id="4529"/>
    <lineage>
        <taxon>Eukaryota</taxon>
        <taxon>Viridiplantae</taxon>
        <taxon>Streptophyta</taxon>
        <taxon>Embryophyta</taxon>
        <taxon>Tracheophyta</taxon>
        <taxon>Spermatophyta</taxon>
        <taxon>Magnoliopsida</taxon>
        <taxon>Liliopsida</taxon>
        <taxon>Poales</taxon>
        <taxon>Poaceae</taxon>
        <taxon>BOP clade</taxon>
        <taxon>Oryzoideae</taxon>
        <taxon>Oryzeae</taxon>
        <taxon>Oryzinae</taxon>
        <taxon>Oryza</taxon>
    </lineage>
</organism>
<keyword evidence="7 13" id="KW-0812">Transmembrane</keyword>
<dbReference type="PANTHER" id="PTHR11214:SF351">
    <property type="entry name" value="BETA-1,3-GALACTOSYLTRANSFERASE PVG3"/>
    <property type="match status" value="1"/>
</dbReference>
<keyword evidence="10" id="KW-0333">Golgi apparatus</keyword>
<dbReference type="STRING" id="4529.A0A0E0NLV6"/>
<evidence type="ECO:0000256" key="3">
    <source>
        <dbReference type="ARBA" id="ARBA00004922"/>
    </source>
</evidence>
<evidence type="ECO:0000256" key="8">
    <source>
        <dbReference type="ARBA" id="ARBA00022968"/>
    </source>
</evidence>
<evidence type="ECO:0000256" key="13">
    <source>
        <dbReference type="SAM" id="Phobius"/>
    </source>
</evidence>
<keyword evidence="5" id="KW-0328">Glycosyltransferase</keyword>